<organism evidence="2 3">
    <name type="scientific">Vigna mungo</name>
    <name type="common">Black gram</name>
    <name type="synonym">Phaseolus mungo</name>
    <dbReference type="NCBI Taxonomy" id="3915"/>
    <lineage>
        <taxon>Eukaryota</taxon>
        <taxon>Viridiplantae</taxon>
        <taxon>Streptophyta</taxon>
        <taxon>Embryophyta</taxon>
        <taxon>Tracheophyta</taxon>
        <taxon>Spermatophyta</taxon>
        <taxon>Magnoliopsida</taxon>
        <taxon>eudicotyledons</taxon>
        <taxon>Gunneridae</taxon>
        <taxon>Pentapetalae</taxon>
        <taxon>rosids</taxon>
        <taxon>fabids</taxon>
        <taxon>Fabales</taxon>
        <taxon>Fabaceae</taxon>
        <taxon>Papilionoideae</taxon>
        <taxon>50 kb inversion clade</taxon>
        <taxon>NPAAA clade</taxon>
        <taxon>indigoferoid/millettioid clade</taxon>
        <taxon>Phaseoleae</taxon>
        <taxon>Vigna</taxon>
    </lineage>
</organism>
<evidence type="ECO:0000256" key="1">
    <source>
        <dbReference type="SAM" id="MobiDB-lite"/>
    </source>
</evidence>
<feature type="compositionally biased region" description="Low complexity" evidence="1">
    <location>
        <begin position="12"/>
        <end position="22"/>
    </location>
</feature>
<name>A0AAQ3MV67_VIGMU</name>
<dbReference type="Proteomes" id="UP001374535">
    <property type="component" value="Chromosome 9"/>
</dbReference>
<reference evidence="2 3" key="1">
    <citation type="journal article" date="2023" name="Life. Sci Alliance">
        <title>Evolutionary insights into 3D genome organization and epigenetic landscape of Vigna mungo.</title>
        <authorList>
            <person name="Junaid A."/>
            <person name="Singh B."/>
            <person name="Bhatia S."/>
        </authorList>
    </citation>
    <scope>NUCLEOTIDE SEQUENCE [LARGE SCALE GENOMIC DNA]</scope>
    <source>
        <strain evidence="2">Urdbean</strain>
    </source>
</reference>
<dbReference type="EMBL" id="CP144692">
    <property type="protein sequence ID" value="WVY98042.1"/>
    <property type="molecule type" value="Genomic_DNA"/>
</dbReference>
<accession>A0AAQ3MV67</accession>
<keyword evidence="3" id="KW-1185">Reference proteome</keyword>
<feature type="compositionally biased region" description="Basic and acidic residues" evidence="1">
    <location>
        <begin position="1"/>
        <end position="10"/>
    </location>
</feature>
<protein>
    <submittedName>
        <fullName evidence="2">Uncharacterized protein</fullName>
    </submittedName>
</protein>
<feature type="region of interest" description="Disordered" evidence="1">
    <location>
        <begin position="1"/>
        <end position="30"/>
    </location>
</feature>
<evidence type="ECO:0000313" key="3">
    <source>
        <dbReference type="Proteomes" id="UP001374535"/>
    </source>
</evidence>
<proteinExistence type="predicted"/>
<gene>
    <name evidence="2" type="ORF">V8G54_030193</name>
</gene>
<evidence type="ECO:0000313" key="2">
    <source>
        <dbReference type="EMBL" id="WVY98042.1"/>
    </source>
</evidence>
<dbReference type="AlphaFoldDB" id="A0AAQ3MV67"/>
<sequence length="146" mass="16098">MLKTEPEHSYHTKGATSTNNNGNGTGNRLNEEWVDFVGPSADDYHATTGHIPEDYETNLIEVESYEVQAVCLAQGNTLNSKDSLQSEFNAGFSSDVDKPSDVEDDIGGKNEFSQYSQVCIIDMLEEIIDDAKSHKVLVVLDFIFGC</sequence>